<evidence type="ECO:0000313" key="5">
    <source>
        <dbReference type="Proteomes" id="UP000247523"/>
    </source>
</evidence>
<dbReference type="GO" id="GO:0008654">
    <property type="term" value="P:phospholipid biosynthetic process"/>
    <property type="evidence" value="ECO:0007669"/>
    <property type="project" value="InterPro"/>
</dbReference>
<keyword evidence="1" id="KW-0472">Membrane</keyword>
<feature type="transmembrane region" description="Helical" evidence="1">
    <location>
        <begin position="188"/>
        <end position="210"/>
    </location>
</feature>
<dbReference type="GO" id="GO:0016020">
    <property type="term" value="C:membrane"/>
    <property type="evidence" value="ECO:0007669"/>
    <property type="project" value="InterPro"/>
</dbReference>
<evidence type="ECO:0000313" key="2">
    <source>
        <dbReference type="EMBL" id="PXV84758.1"/>
    </source>
</evidence>
<name>A0A255IA25_9FIRM</name>
<evidence type="ECO:0000313" key="4">
    <source>
        <dbReference type="Proteomes" id="UP000216411"/>
    </source>
</evidence>
<evidence type="ECO:0000256" key="1">
    <source>
        <dbReference type="SAM" id="Phobius"/>
    </source>
</evidence>
<keyword evidence="1" id="KW-1133">Transmembrane helix</keyword>
<sequence>MIGFYDYTVVLTYISLVCSIFGMTQAISGRFRTAIVCLALSGLCDMFDGKIARTKKNRTEDEKLFGVQIDSLCDVVCFGVFPALMCYVLGVRGVLGGIVISYYAVCSVIRLGFYNVLETNRQRQEDGANQYYHGLPITTITIVLPLIFLFNFLISQQVFVWVLMATLYIVGTLFIINFKLRKPSNKQLFLLVMVVACAVIVILLFSRYHIAHMGLPEIPLIKKLLELRKIL</sequence>
<protein>
    <submittedName>
        <fullName evidence="3">CDP-diacylglycerol--serine O-phosphatidyltransferase</fullName>
    </submittedName>
</protein>
<keyword evidence="3" id="KW-0808">Transferase</keyword>
<dbReference type="GO" id="GO:0016780">
    <property type="term" value="F:phosphotransferase activity, for other substituted phosphate groups"/>
    <property type="evidence" value="ECO:0007669"/>
    <property type="project" value="InterPro"/>
</dbReference>
<dbReference type="Gene3D" id="1.20.120.1760">
    <property type="match status" value="1"/>
</dbReference>
<keyword evidence="4" id="KW-1185">Reference proteome</keyword>
<dbReference type="Proteomes" id="UP000216411">
    <property type="component" value="Unassembled WGS sequence"/>
</dbReference>
<dbReference type="Proteomes" id="UP000247523">
    <property type="component" value="Unassembled WGS sequence"/>
</dbReference>
<gene>
    <name evidence="2" type="ORF">C8E03_12216</name>
    <name evidence="3" type="ORF">CG710_012650</name>
</gene>
<keyword evidence="1" id="KW-0812">Transmembrane</keyword>
<feature type="transmembrane region" description="Helical" evidence="1">
    <location>
        <begin position="134"/>
        <end position="152"/>
    </location>
</feature>
<reference evidence="3 4" key="1">
    <citation type="journal article" date="2017" name="Genome Announc.">
        <title>Draft Genome Sequence of a Sporulating and Motile Strain of Lachnotalea glycerini Isolated from Water in Quebec City, Canada.</title>
        <authorList>
            <person name="Maheux A.F."/>
            <person name="Boudreau D.K."/>
            <person name="Berube E."/>
            <person name="Boissinot M."/>
            <person name="Raymond F."/>
            <person name="Brodeur S."/>
            <person name="Corbeil J."/>
            <person name="Isabel S."/>
            <person name="Omar R.F."/>
            <person name="Bergeron M.G."/>
        </authorList>
    </citation>
    <scope>NUCLEOTIDE SEQUENCE [LARGE SCALE GENOMIC DNA]</scope>
    <source>
        <strain evidence="3 4">CCRI-19302</strain>
    </source>
</reference>
<dbReference type="RefSeq" id="WP_094378032.1">
    <property type="nucleotide sequence ID" value="NZ_NOKA02000027.1"/>
</dbReference>
<evidence type="ECO:0000313" key="3">
    <source>
        <dbReference type="EMBL" id="RDY30829.1"/>
    </source>
</evidence>
<organism evidence="3 4">
    <name type="scientific">Lachnotalea glycerini</name>
    <dbReference type="NCBI Taxonomy" id="1763509"/>
    <lineage>
        <taxon>Bacteria</taxon>
        <taxon>Bacillati</taxon>
        <taxon>Bacillota</taxon>
        <taxon>Clostridia</taxon>
        <taxon>Lachnospirales</taxon>
        <taxon>Lachnospiraceae</taxon>
        <taxon>Lachnotalea</taxon>
    </lineage>
</organism>
<feature type="transmembrane region" description="Helical" evidence="1">
    <location>
        <begin position="91"/>
        <end position="113"/>
    </location>
</feature>
<dbReference type="InterPro" id="IPR000462">
    <property type="entry name" value="CDP-OH_P_trans"/>
</dbReference>
<dbReference type="EMBL" id="NOKA02000027">
    <property type="protein sequence ID" value="RDY30829.1"/>
    <property type="molecule type" value="Genomic_DNA"/>
</dbReference>
<comment type="caution">
    <text evidence="3">The sequence shown here is derived from an EMBL/GenBank/DDBJ whole genome shotgun (WGS) entry which is preliminary data.</text>
</comment>
<proteinExistence type="predicted"/>
<feature type="transmembrane region" description="Helical" evidence="1">
    <location>
        <begin position="7"/>
        <end position="27"/>
    </location>
</feature>
<dbReference type="Pfam" id="PF01066">
    <property type="entry name" value="CDP-OH_P_transf"/>
    <property type="match status" value="1"/>
</dbReference>
<dbReference type="AlphaFoldDB" id="A0A255IA25"/>
<reference evidence="2 5" key="2">
    <citation type="submission" date="2018-05" db="EMBL/GenBank/DDBJ databases">
        <title>Genomic Encyclopedia of Type Strains, Phase IV (KMG-IV): sequencing the most valuable type-strain genomes for metagenomic binning, comparative biology and taxonomic classification.</title>
        <authorList>
            <person name="Goeker M."/>
        </authorList>
    </citation>
    <scope>NUCLEOTIDE SEQUENCE [LARGE SCALE GENOMIC DNA]</scope>
    <source>
        <strain evidence="2 5">DSM 28816</strain>
    </source>
</reference>
<feature type="transmembrane region" description="Helical" evidence="1">
    <location>
        <begin position="158"/>
        <end position="176"/>
    </location>
</feature>
<dbReference type="InterPro" id="IPR043130">
    <property type="entry name" value="CDP-OH_PTrfase_TM_dom"/>
</dbReference>
<accession>A0A255IA25</accession>
<reference evidence="3" key="3">
    <citation type="submission" date="2018-07" db="EMBL/GenBank/DDBJ databases">
        <authorList>
            <person name="Quirk P.G."/>
            <person name="Krulwich T.A."/>
        </authorList>
    </citation>
    <scope>NUCLEOTIDE SEQUENCE</scope>
    <source>
        <strain evidence="3">CCRI-19302</strain>
    </source>
</reference>
<dbReference type="OrthoDB" id="9777147at2"/>
<dbReference type="EMBL" id="QICS01000022">
    <property type="protein sequence ID" value="PXV84758.1"/>
    <property type="molecule type" value="Genomic_DNA"/>
</dbReference>